<proteinExistence type="inferred from homology"/>
<evidence type="ECO:0000256" key="3">
    <source>
        <dbReference type="ARBA" id="ARBA00022801"/>
    </source>
</evidence>
<evidence type="ECO:0000256" key="2">
    <source>
        <dbReference type="ARBA" id="ARBA00022722"/>
    </source>
</evidence>
<dbReference type="GO" id="GO:0004540">
    <property type="term" value="F:RNA nuclease activity"/>
    <property type="evidence" value="ECO:0007669"/>
    <property type="project" value="InterPro"/>
</dbReference>
<dbReference type="PANTHER" id="PTHR33397:SF3">
    <property type="entry name" value="MRNA NUCLEASE HEPT"/>
    <property type="match status" value="1"/>
</dbReference>
<gene>
    <name evidence="5" type="ORF">UU13_C0001G0015</name>
</gene>
<dbReference type="SUPFAM" id="SSF81593">
    <property type="entry name" value="Nucleotidyltransferase substrate binding subunit/domain"/>
    <property type="match status" value="1"/>
</dbReference>
<organism evidence="5 6">
    <name type="scientific">Candidatus Nomurabacteria bacterium GW2011_GWB1_40_7</name>
    <dbReference type="NCBI Taxonomy" id="1618744"/>
    <lineage>
        <taxon>Bacteria</taxon>
        <taxon>Candidatus Nomuraibacteriota</taxon>
    </lineage>
</organism>
<keyword evidence="1" id="KW-1277">Toxin-antitoxin system</keyword>
<dbReference type="PANTHER" id="PTHR33397">
    <property type="entry name" value="UPF0331 PROTEIN YUTE"/>
    <property type="match status" value="1"/>
</dbReference>
<name>A0A0G0W6A3_9BACT</name>
<evidence type="ECO:0000313" key="6">
    <source>
        <dbReference type="Proteomes" id="UP000034452"/>
    </source>
</evidence>
<dbReference type="GO" id="GO:0016787">
    <property type="term" value="F:hydrolase activity"/>
    <property type="evidence" value="ECO:0007669"/>
    <property type="project" value="UniProtKB-KW"/>
</dbReference>
<dbReference type="AlphaFoldDB" id="A0A0G0W6A3"/>
<dbReference type="Gene3D" id="1.20.120.580">
    <property type="entry name" value="bsu32300-like"/>
    <property type="match status" value="1"/>
</dbReference>
<keyword evidence="2" id="KW-0540">Nuclease</keyword>
<dbReference type="GO" id="GO:0110001">
    <property type="term" value="C:toxin-antitoxin complex"/>
    <property type="evidence" value="ECO:0007669"/>
    <property type="project" value="InterPro"/>
</dbReference>
<sequence length="141" mass="16737">MSKEFIFKKLKQIATLISEMEEIIFIPFSEFKKKFVNVRSAERNFQLIVEQACDINNHILLETGHETPDTYRASFTGLEKIGILENKISKELVRSANLRNILIHEYDFDQDNFIFYKSVKKFMPVYKEYIIAIQKYLNKKS</sequence>
<dbReference type="InterPro" id="IPR037038">
    <property type="entry name" value="HepT-like_sf"/>
</dbReference>
<keyword evidence="3" id="KW-0378">Hydrolase</keyword>
<evidence type="ECO:0008006" key="7">
    <source>
        <dbReference type="Google" id="ProtNLM"/>
    </source>
</evidence>
<dbReference type="Proteomes" id="UP000034452">
    <property type="component" value="Unassembled WGS sequence"/>
</dbReference>
<accession>A0A0G0W6A3</accession>
<dbReference type="Pfam" id="PF01934">
    <property type="entry name" value="HepT-like"/>
    <property type="match status" value="1"/>
</dbReference>
<dbReference type="EMBL" id="LBZL01000001">
    <property type="protein sequence ID" value="KKR70787.1"/>
    <property type="molecule type" value="Genomic_DNA"/>
</dbReference>
<comment type="similarity">
    <text evidence="4">Belongs to the HepT RNase toxin family.</text>
</comment>
<dbReference type="InterPro" id="IPR052379">
    <property type="entry name" value="Type_VII_TA_RNase"/>
</dbReference>
<protein>
    <recommendedName>
        <fullName evidence="7">DUF86 domain-containing protein</fullName>
    </recommendedName>
</protein>
<comment type="caution">
    <text evidence="5">The sequence shown here is derived from an EMBL/GenBank/DDBJ whole genome shotgun (WGS) entry which is preliminary data.</text>
</comment>
<evidence type="ECO:0000256" key="1">
    <source>
        <dbReference type="ARBA" id="ARBA00022649"/>
    </source>
</evidence>
<dbReference type="InterPro" id="IPR008201">
    <property type="entry name" value="HepT-like"/>
</dbReference>
<reference evidence="5 6" key="1">
    <citation type="journal article" date="2015" name="Nature">
        <title>rRNA introns, odd ribosomes, and small enigmatic genomes across a large radiation of phyla.</title>
        <authorList>
            <person name="Brown C.T."/>
            <person name="Hug L.A."/>
            <person name="Thomas B.C."/>
            <person name="Sharon I."/>
            <person name="Castelle C.J."/>
            <person name="Singh A."/>
            <person name="Wilkins M.J."/>
            <person name="Williams K.H."/>
            <person name="Banfield J.F."/>
        </authorList>
    </citation>
    <scope>NUCLEOTIDE SEQUENCE [LARGE SCALE GENOMIC DNA]</scope>
</reference>
<evidence type="ECO:0000256" key="4">
    <source>
        <dbReference type="ARBA" id="ARBA00024207"/>
    </source>
</evidence>
<evidence type="ECO:0000313" key="5">
    <source>
        <dbReference type="EMBL" id="KKR70787.1"/>
    </source>
</evidence>
<dbReference type="NCBIfam" id="NF047751">
    <property type="entry name" value="HepT_toxin"/>
    <property type="match status" value="1"/>
</dbReference>